<dbReference type="EMBL" id="CACVAU010000025">
    <property type="protein sequence ID" value="CAA6807240.1"/>
    <property type="molecule type" value="Genomic_DNA"/>
</dbReference>
<feature type="coiled-coil region" evidence="1">
    <location>
        <begin position="7"/>
        <end position="41"/>
    </location>
</feature>
<evidence type="ECO:0000313" key="2">
    <source>
        <dbReference type="EMBL" id="CAA6807240.1"/>
    </source>
</evidence>
<protein>
    <submittedName>
        <fullName evidence="2">Uncharacterized protein</fullName>
    </submittedName>
</protein>
<evidence type="ECO:0000256" key="1">
    <source>
        <dbReference type="SAM" id="Coils"/>
    </source>
</evidence>
<gene>
    <name evidence="2" type="ORF">HELGO_WM13020</name>
</gene>
<proteinExistence type="predicted"/>
<keyword evidence="1" id="KW-0175">Coiled coil</keyword>
<accession>A0A6S6SQH5</accession>
<reference evidence="2" key="1">
    <citation type="submission" date="2020-01" db="EMBL/GenBank/DDBJ databases">
        <authorList>
            <person name="Meier V. D."/>
            <person name="Meier V D."/>
        </authorList>
    </citation>
    <scope>NUCLEOTIDE SEQUENCE</scope>
    <source>
        <strain evidence="2">HLG_WM_MAG_05</strain>
    </source>
</reference>
<organism evidence="2">
    <name type="scientific">uncultured Sulfurovum sp</name>
    <dbReference type="NCBI Taxonomy" id="269237"/>
    <lineage>
        <taxon>Bacteria</taxon>
        <taxon>Pseudomonadati</taxon>
        <taxon>Campylobacterota</taxon>
        <taxon>Epsilonproteobacteria</taxon>
        <taxon>Campylobacterales</taxon>
        <taxon>Sulfurovaceae</taxon>
        <taxon>Sulfurovum</taxon>
        <taxon>environmental samples</taxon>
    </lineage>
</organism>
<sequence>MGIGFLNAGDVQNIQKLQAEKKALELKLEAYALKKKIIEMEQFFEKTRVEKEERLERERALVQLKNDLRANRTKRKVYNKQYKG</sequence>
<name>A0A6S6SQH5_9BACT</name>
<dbReference type="AlphaFoldDB" id="A0A6S6SQH5"/>